<dbReference type="Pfam" id="PF00440">
    <property type="entry name" value="TetR_N"/>
    <property type="match status" value="1"/>
</dbReference>
<dbReference type="PANTHER" id="PTHR30055">
    <property type="entry name" value="HTH-TYPE TRANSCRIPTIONAL REGULATOR RUTR"/>
    <property type="match status" value="1"/>
</dbReference>
<dbReference type="STRING" id="530584.SAMN05421630_109276"/>
<keyword evidence="2 4" id="KW-0238">DNA-binding</keyword>
<organism evidence="4 5">
    <name type="scientific">Prauserella marina</name>
    <dbReference type="NCBI Taxonomy" id="530584"/>
    <lineage>
        <taxon>Bacteria</taxon>
        <taxon>Bacillati</taxon>
        <taxon>Actinomycetota</taxon>
        <taxon>Actinomycetes</taxon>
        <taxon>Pseudonocardiales</taxon>
        <taxon>Pseudonocardiaceae</taxon>
        <taxon>Prauserella</taxon>
    </lineage>
</organism>
<name>A0A1G6VIV4_9PSEU</name>
<evidence type="ECO:0000313" key="5">
    <source>
        <dbReference type="Proteomes" id="UP000199494"/>
    </source>
</evidence>
<dbReference type="PRINTS" id="PR00455">
    <property type="entry name" value="HTHTETR"/>
</dbReference>
<keyword evidence="1" id="KW-0805">Transcription regulation</keyword>
<dbReference type="InterPro" id="IPR009057">
    <property type="entry name" value="Homeodomain-like_sf"/>
</dbReference>
<dbReference type="AlphaFoldDB" id="A0A1G6VIV4"/>
<dbReference type="Gene3D" id="1.10.357.10">
    <property type="entry name" value="Tetracycline Repressor, domain 2"/>
    <property type="match status" value="1"/>
</dbReference>
<evidence type="ECO:0000313" key="4">
    <source>
        <dbReference type="EMBL" id="SDD53488.1"/>
    </source>
</evidence>
<dbReference type="PROSITE" id="PS50977">
    <property type="entry name" value="HTH_TETR_2"/>
    <property type="match status" value="1"/>
</dbReference>
<sequence>MVGILRIVGNMARTFRQDADERILDRAAGLFAQRGFAHTSLQALADAVGLSKAGLLHHFPSKEAIYDAALNMGKTQGEVLFDRALRLPVGPDRDRLAVELLIDFALERPGLVALASRSITTLGSEEADPADETSAFAFEVFGVDPESGDPERIARVAGMLGALVVLILVANHLGDKTTWRRHIIATCLDTLGHRSPGLPSTDHAQVEA</sequence>
<proteinExistence type="predicted"/>
<dbReference type="EMBL" id="FMZE01000009">
    <property type="protein sequence ID" value="SDD53488.1"/>
    <property type="molecule type" value="Genomic_DNA"/>
</dbReference>
<dbReference type="InterPro" id="IPR001647">
    <property type="entry name" value="HTH_TetR"/>
</dbReference>
<dbReference type="SUPFAM" id="SSF46689">
    <property type="entry name" value="Homeodomain-like"/>
    <property type="match status" value="1"/>
</dbReference>
<accession>A0A1G6VIV4</accession>
<gene>
    <name evidence="4" type="ORF">SAMN05421630_109276</name>
</gene>
<evidence type="ECO:0000256" key="2">
    <source>
        <dbReference type="ARBA" id="ARBA00023125"/>
    </source>
</evidence>
<dbReference type="GO" id="GO:0000976">
    <property type="term" value="F:transcription cis-regulatory region binding"/>
    <property type="evidence" value="ECO:0007669"/>
    <property type="project" value="TreeGrafter"/>
</dbReference>
<dbReference type="GO" id="GO:0003700">
    <property type="term" value="F:DNA-binding transcription factor activity"/>
    <property type="evidence" value="ECO:0007669"/>
    <property type="project" value="TreeGrafter"/>
</dbReference>
<dbReference type="InterPro" id="IPR050109">
    <property type="entry name" value="HTH-type_TetR-like_transc_reg"/>
</dbReference>
<dbReference type="PANTHER" id="PTHR30055:SF234">
    <property type="entry name" value="HTH-TYPE TRANSCRIPTIONAL REGULATOR BETI"/>
    <property type="match status" value="1"/>
</dbReference>
<protein>
    <submittedName>
        <fullName evidence="4">DNA-binding transcriptional regulator, AcrR family</fullName>
    </submittedName>
</protein>
<evidence type="ECO:0000256" key="1">
    <source>
        <dbReference type="ARBA" id="ARBA00023015"/>
    </source>
</evidence>
<keyword evidence="5" id="KW-1185">Reference proteome</keyword>
<dbReference type="Proteomes" id="UP000199494">
    <property type="component" value="Unassembled WGS sequence"/>
</dbReference>
<reference evidence="4 5" key="1">
    <citation type="submission" date="2016-10" db="EMBL/GenBank/DDBJ databases">
        <authorList>
            <person name="de Groot N.N."/>
        </authorList>
    </citation>
    <scope>NUCLEOTIDE SEQUENCE [LARGE SCALE GENOMIC DNA]</scope>
    <source>
        <strain evidence="4 5">CGMCC 4.5506</strain>
    </source>
</reference>
<evidence type="ECO:0000256" key="3">
    <source>
        <dbReference type="ARBA" id="ARBA00023163"/>
    </source>
</evidence>
<keyword evidence="3" id="KW-0804">Transcription</keyword>